<accession>A0ACD1AE10</accession>
<evidence type="ECO:0000313" key="2">
    <source>
        <dbReference type="Proteomes" id="UP000594014"/>
    </source>
</evidence>
<proteinExistence type="predicted"/>
<protein>
    <submittedName>
        <fullName evidence="1">SDR family oxidoreductase</fullName>
    </submittedName>
</protein>
<organism evidence="1 2">
    <name type="scientific">Anoxybacterium hadale</name>
    <dbReference type="NCBI Taxonomy" id="3408580"/>
    <lineage>
        <taxon>Bacteria</taxon>
        <taxon>Bacillati</taxon>
        <taxon>Bacillota</taxon>
        <taxon>Clostridia</taxon>
        <taxon>Peptostreptococcales</taxon>
        <taxon>Anaerovoracaceae</taxon>
        <taxon>Anoxybacterium</taxon>
    </lineage>
</organism>
<dbReference type="EMBL" id="CP042469">
    <property type="protein sequence ID" value="QOX64692.1"/>
    <property type="molecule type" value="Genomic_DNA"/>
</dbReference>
<sequence>MPLDIKGKVVIITGGATGLGRAASLEFGNLGAKVAVVGGHNIVGGQETVRFVREAGGEAEFFQCDITKEEQVAVMIASVVDKYGKIDCAFNNAGVGPDGTRIPFGPLTKLSEDTWDKVMSVNLKGTFFCLKHEILQMQKQGKGAIVNTASIGGLKMAPAFGAYGPSKAGVIALTQLAAIENAKNGIRVNVVCPGPTTGTDLMANTLANNPQEEDFLKEHIIPMGKLGTAEDVARSVVWLCSDMSSHTTGQSFSVDGGMHIS</sequence>
<keyword evidence="2" id="KW-1185">Reference proteome</keyword>
<evidence type="ECO:0000313" key="1">
    <source>
        <dbReference type="EMBL" id="QOX64692.1"/>
    </source>
</evidence>
<gene>
    <name evidence="1" type="ORF">FRZ06_15745</name>
</gene>
<reference evidence="1" key="1">
    <citation type="submission" date="2019-08" db="EMBL/GenBank/DDBJ databases">
        <title>Genome sequence of Clostridiales bacterium MT110.</title>
        <authorList>
            <person name="Cao J."/>
        </authorList>
    </citation>
    <scope>NUCLEOTIDE SEQUENCE</scope>
    <source>
        <strain evidence="1">MT110</strain>
    </source>
</reference>
<dbReference type="Proteomes" id="UP000594014">
    <property type="component" value="Chromosome"/>
</dbReference>
<name>A0ACD1AE10_9FIRM</name>